<dbReference type="InterPro" id="IPR036047">
    <property type="entry name" value="F-box-like_dom_sf"/>
</dbReference>
<dbReference type="Gene3D" id="1.20.1280.50">
    <property type="match status" value="1"/>
</dbReference>
<dbReference type="OrthoDB" id="28868at2759"/>
<dbReference type="NCBIfam" id="TIGR02097">
    <property type="entry name" value="yccV"/>
    <property type="match status" value="1"/>
</dbReference>
<dbReference type="SUPFAM" id="SSF141255">
    <property type="entry name" value="YccV-like"/>
    <property type="match status" value="1"/>
</dbReference>
<dbReference type="AlphaFoldDB" id="A0A8H7WEH3"/>
<dbReference type="Pfam" id="PF12937">
    <property type="entry name" value="F-box-like"/>
    <property type="match status" value="1"/>
</dbReference>
<dbReference type="InterPro" id="IPR032698">
    <property type="entry name" value="SirB1_N"/>
</dbReference>
<dbReference type="Proteomes" id="UP000664132">
    <property type="component" value="Unassembled WGS sequence"/>
</dbReference>
<dbReference type="Pfam" id="PF13369">
    <property type="entry name" value="Transglut_core2"/>
    <property type="match status" value="1"/>
</dbReference>
<dbReference type="EMBL" id="JAFJYH010000035">
    <property type="protein sequence ID" value="KAG4423403.1"/>
    <property type="molecule type" value="Genomic_DNA"/>
</dbReference>
<evidence type="ECO:0000313" key="2">
    <source>
        <dbReference type="EMBL" id="KAG4423403.1"/>
    </source>
</evidence>
<dbReference type="SUPFAM" id="SSF81383">
    <property type="entry name" value="F-box domain"/>
    <property type="match status" value="1"/>
</dbReference>
<dbReference type="InterPro" id="IPR011722">
    <property type="entry name" value="Hemimethylated_DNA-bd_dom"/>
</dbReference>
<dbReference type="SMART" id="SM00256">
    <property type="entry name" value="FBOX"/>
    <property type="match status" value="1"/>
</dbReference>
<feature type="domain" description="F-box" evidence="1">
    <location>
        <begin position="15"/>
        <end position="62"/>
    </location>
</feature>
<evidence type="ECO:0000313" key="3">
    <source>
        <dbReference type="Proteomes" id="UP000664132"/>
    </source>
</evidence>
<evidence type="ECO:0000259" key="1">
    <source>
        <dbReference type="PROSITE" id="PS50181"/>
    </source>
</evidence>
<name>A0A8H7WEH3_9HELO</name>
<accession>A0A8H7WEH3</accession>
<dbReference type="InterPro" id="IPR036623">
    <property type="entry name" value="Hemimethylated_DNA-bd_sf"/>
</dbReference>
<dbReference type="SMART" id="SM00992">
    <property type="entry name" value="YccV-like"/>
    <property type="match status" value="1"/>
</dbReference>
<dbReference type="PROSITE" id="PS50181">
    <property type="entry name" value="FBOX"/>
    <property type="match status" value="1"/>
</dbReference>
<dbReference type="Pfam" id="PF08755">
    <property type="entry name" value="YccV-like"/>
    <property type="match status" value="1"/>
</dbReference>
<organism evidence="2 3">
    <name type="scientific">Cadophora malorum</name>
    <dbReference type="NCBI Taxonomy" id="108018"/>
    <lineage>
        <taxon>Eukaryota</taxon>
        <taxon>Fungi</taxon>
        <taxon>Dikarya</taxon>
        <taxon>Ascomycota</taxon>
        <taxon>Pezizomycotina</taxon>
        <taxon>Leotiomycetes</taxon>
        <taxon>Helotiales</taxon>
        <taxon>Ploettnerulaceae</taxon>
        <taxon>Cadophora</taxon>
    </lineage>
</organism>
<protein>
    <recommendedName>
        <fullName evidence="1">F-box domain-containing protein</fullName>
    </recommendedName>
</protein>
<proteinExistence type="predicted"/>
<gene>
    <name evidence="2" type="ORF">IFR04_003507</name>
</gene>
<dbReference type="InterPro" id="IPR001810">
    <property type="entry name" value="F-box_dom"/>
</dbReference>
<dbReference type="PANTHER" id="PTHR31350">
    <property type="entry name" value="SI:DKEY-261L7.2"/>
    <property type="match status" value="1"/>
</dbReference>
<reference evidence="2" key="1">
    <citation type="submission" date="2021-02" db="EMBL/GenBank/DDBJ databases">
        <title>Genome sequence Cadophora malorum strain M34.</title>
        <authorList>
            <person name="Stefanovic E."/>
            <person name="Vu D."/>
            <person name="Scully C."/>
            <person name="Dijksterhuis J."/>
            <person name="Roader J."/>
            <person name="Houbraken J."/>
        </authorList>
    </citation>
    <scope>NUCLEOTIDE SEQUENCE</scope>
    <source>
        <strain evidence="2">M34</strain>
    </source>
</reference>
<sequence>MSATCGSRDVGGMETLVLTSLPDEVLQHILAYCPPHDVLLNVQRLSKRFNRLGSEPLLWRYHCRTDFNYWDSKHQIQKKFLQGVGDVDWKLLYTHRRKVDTETSGLLESILERQTNRISKFKAISEFGYDAKDTLLRHCRTDESAEDVLARQYYANSVLDHVHRANALTEWEKVVNGEKVPLERALGSFDLFVLHDQHGDLLEISEILDNLATQFRAEHPGFLQFSQRRTAIAAVAFLRSHNLTGLSSDIAYRDLQNNYIGIALQDGDHPSLPLISVAIFCALGQRLGLDARCCGIPSHAHAMVIPPQGETLDGRELGPGATPSDPMFLDPYRSDEEVPLASLRLMLSDWGITQQQFSGVLTDSTTADVVLRTSRNILATVQEFRAHATSTENTGHPTIRLHANPFADLDNAFYSALWAHFMFGNPLRRPGSNAQSQFIPLILERFERLYPMDASLIEKHVMPLYSNQIGAEPGELHEAVRVVKAADQTPKQLRRRNTPASKDGVKYNIGQVFRHRRYAYTAVITGWDIECGMDSNWIAHNNVDSLSRGRNQSFYHAFVEDTSIRYVAEENIEIIKPEVPHSLMSLAGRYFKRWDKEKRVFVSNVRDEYPDD</sequence>
<dbReference type="Gene3D" id="2.30.30.390">
    <property type="entry name" value="Hemimethylated DNA-binding domain"/>
    <property type="match status" value="1"/>
</dbReference>
<comment type="caution">
    <text evidence="2">The sequence shown here is derived from an EMBL/GenBank/DDBJ whole genome shotgun (WGS) entry which is preliminary data.</text>
</comment>
<dbReference type="GO" id="GO:0003677">
    <property type="term" value="F:DNA binding"/>
    <property type="evidence" value="ECO:0007669"/>
    <property type="project" value="InterPro"/>
</dbReference>
<dbReference type="PANTHER" id="PTHR31350:SF27">
    <property type="entry name" value="HEMIMETHYLATED DNA-BINDING DOMAIN-CONTAINING PROTEIN"/>
    <property type="match status" value="1"/>
</dbReference>
<keyword evidence="3" id="KW-1185">Reference proteome</keyword>